<dbReference type="EMBL" id="JAHXZJ010000747">
    <property type="protein sequence ID" value="KAH0557705.1"/>
    <property type="molecule type" value="Genomic_DNA"/>
</dbReference>
<proteinExistence type="predicted"/>
<feature type="transmembrane region" description="Helical" evidence="2">
    <location>
        <begin position="220"/>
        <end position="240"/>
    </location>
</feature>
<dbReference type="InterPro" id="IPR012464">
    <property type="entry name" value="DUF1676"/>
</dbReference>
<feature type="signal peptide" evidence="3">
    <location>
        <begin position="1"/>
        <end position="21"/>
    </location>
</feature>
<dbReference type="PANTHER" id="PTHR21879:SF27">
    <property type="entry name" value="OSIRIS 10A"/>
    <property type="match status" value="1"/>
</dbReference>
<keyword evidence="3" id="KW-0732">Signal</keyword>
<feature type="chain" id="PRO_5043967125" evidence="3">
    <location>
        <begin position="22"/>
        <end position="333"/>
    </location>
</feature>
<keyword evidence="2" id="KW-0472">Membrane</keyword>
<reference evidence="4 5" key="1">
    <citation type="journal article" date="2021" name="J. Hered.">
        <title>A chromosome-level genome assembly of the parasitoid wasp, Cotesia glomerata (Hymenoptera: Braconidae).</title>
        <authorList>
            <person name="Pinto B.J."/>
            <person name="Weis J.J."/>
            <person name="Gamble T."/>
            <person name="Ode P.J."/>
            <person name="Paul R."/>
            <person name="Zaspel J.M."/>
        </authorList>
    </citation>
    <scope>NUCLEOTIDE SEQUENCE [LARGE SCALE GENOMIC DNA]</scope>
    <source>
        <strain evidence="4">CgM1</strain>
    </source>
</reference>
<evidence type="ECO:0000313" key="4">
    <source>
        <dbReference type="EMBL" id="KAH0557705.1"/>
    </source>
</evidence>
<keyword evidence="2" id="KW-0812">Transmembrane</keyword>
<keyword evidence="5" id="KW-1185">Reference proteome</keyword>
<name>A0AAV7IRL8_COTGL</name>
<accession>A0AAV7IRL8</accession>
<protein>
    <submittedName>
        <fullName evidence="4">Uncharacterized protein</fullName>
    </submittedName>
</protein>
<dbReference type="AlphaFoldDB" id="A0AAV7IRL8"/>
<gene>
    <name evidence="4" type="ORF">KQX54_010510</name>
</gene>
<organism evidence="4 5">
    <name type="scientific">Cotesia glomerata</name>
    <name type="common">Lepidopteran parasitic wasp</name>
    <name type="synonym">Apanteles glomeratus</name>
    <dbReference type="NCBI Taxonomy" id="32391"/>
    <lineage>
        <taxon>Eukaryota</taxon>
        <taxon>Metazoa</taxon>
        <taxon>Ecdysozoa</taxon>
        <taxon>Arthropoda</taxon>
        <taxon>Hexapoda</taxon>
        <taxon>Insecta</taxon>
        <taxon>Pterygota</taxon>
        <taxon>Neoptera</taxon>
        <taxon>Endopterygota</taxon>
        <taxon>Hymenoptera</taxon>
        <taxon>Apocrita</taxon>
        <taxon>Ichneumonoidea</taxon>
        <taxon>Braconidae</taxon>
        <taxon>Microgastrinae</taxon>
        <taxon>Cotesia</taxon>
    </lineage>
</organism>
<dbReference type="GO" id="GO:0016020">
    <property type="term" value="C:membrane"/>
    <property type="evidence" value="ECO:0007669"/>
    <property type="project" value="TreeGrafter"/>
</dbReference>
<feature type="compositionally biased region" description="Polar residues" evidence="1">
    <location>
        <begin position="32"/>
        <end position="48"/>
    </location>
</feature>
<keyword evidence="2" id="KW-1133">Transmembrane helix</keyword>
<comment type="caution">
    <text evidence="4">The sequence shown here is derived from an EMBL/GenBank/DDBJ whole genome shotgun (WGS) entry which is preliminary data.</text>
</comment>
<dbReference type="Pfam" id="PF07898">
    <property type="entry name" value="DUF1676"/>
    <property type="match status" value="1"/>
</dbReference>
<evidence type="ECO:0000256" key="3">
    <source>
        <dbReference type="SAM" id="SignalP"/>
    </source>
</evidence>
<sequence length="333" mass="37594">MTKLRDFMLIVLSIYTPTVITVIMEPKDKNISENSDTNSNPNPNFGSKNNRDHDNVEGSFSQVFTQCVDKKVHGTLECFNEGSFSVLKSMNDENRLDFGDVRLDKSESEARDLMDLDYDPKDFSNVVKAAARMMERRNMKWDLGYFYPGLTMKVGPALNSNGMLEFALDERVAGHSNRQLGPGRMIMKSVVVPFLLGLKFSLSSLIPLVFGALVVVTKKALLLTKVALIISGLLGWNAFVSSPNIAGLSHGAPSGFQSNYNNFNGFQHHFQHGYDHNTINEHHYPYRPYRNFVKDVPGYNHHVIKEVVEVYDPESDASRDNTRSGKNFLWSRD</sequence>
<evidence type="ECO:0000256" key="1">
    <source>
        <dbReference type="SAM" id="MobiDB-lite"/>
    </source>
</evidence>
<dbReference type="Proteomes" id="UP000826195">
    <property type="component" value="Unassembled WGS sequence"/>
</dbReference>
<feature type="region of interest" description="Disordered" evidence="1">
    <location>
        <begin position="30"/>
        <end position="52"/>
    </location>
</feature>
<evidence type="ECO:0000313" key="5">
    <source>
        <dbReference type="Proteomes" id="UP000826195"/>
    </source>
</evidence>
<dbReference type="PANTHER" id="PTHR21879">
    <property type="entry name" value="FI03362P-RELATED-RELATED"/>
    <property type="match status" value="1"/>
</dbReference>
<evidence type="ECO:0000256" key="2">
    <source>
        <dbReference type="SAM" id="Phobius"/>
    </source>
</evidence>
<feature type="transmembrane region" description="Helical" evidence="2">
    <location>
        <begin position="190"/>
        <end position="214"/>
    </location>
</feature>